<dbReference type="WBParaSite" id="ACRNAN_scaffold22051.g27529.t1">
    <property type="protein sequence ID" value="ACRNAN_scaffold22051.g27529.t1"/>
    <property type="gene ID" value="ACRNAN_scaffold22051.g27529"/>
</dbReference>
<dbReference type="Proteomes" id="UP000887540">
    <property type="component" value="Unplaced"/>
</dbReference>
<keyword evidence="1" id="KW-1185">Reference proteome</keyword>
<protein>
    <submittedName>
        <fullName evidence="2">Uncharacterized protein</fullName>
    </submittedName>
</protein>
<accession>A0A914DBP3</accession>
<sequence>LTGYVNWDTNFPDNNTQTGCTIYNTVNNSEKWEEVNCNMVVNNWDTASFKVSCQLSACDTYNVACCRYCADVVE</sequence>
<evidence type="ECO:0000313" key="1">
    <source>
        <dbReference type="Proteomes" id="UP000887540"/>
    </source>
</evidence>
<proteinExistence type="predicted"/>
<reference evidence="2" key="1">
    <citation type="submission" date="2022-11" db="UniProtKB">
        <authorList>
            <consortium name="WormBaseParasite"/>
        </authorList>
    </citation>
    <scope>IDENTIFICATION</scope>
</reference>
<organism evidence="1 2">
    <name type="scientific">Acrobeloides nanus</name>
    <dbReference type="NCBI Taxonomy" id="290746"/>
    <lineage>
        <taxon>Eukaryota</taxon>
        <taxon>Metazoa</taxon>
        <taxon>Ecdysozoa</taxon>
        <taxon>Nematoda</taxon>
        <taxon>Chromadorea</taxon>
        <taxon>Rhabditida</taxon>
        <taxon>Tylenchina</taxon>
        <taxon>Cephalobomorpha</taxon>
        <taxon>Cephaloboidea</taxon>
        <taxon>Cephalobidae</taxon>
        <taxon>Acrobeloides</taxon>
    </lineage>
</organism>
<name>A0A914DBP3_9BILA</name>
<dbReference type="AlphaFoldDB" id="A0A914DBP3"/>
<evidence type="ECO:0000313" key="2">
    <source>
        <dbReference type="WBParaSite" id="ACRNAN_scaffold22051.g27529.t1"/>
    </source>
</evidence>